<dbReference type="InterPro" id="IPR013083">
    <property type="entry name" value="Znf_RING/FYVE/PHD"/>
</dbReference>
<dbReference type="GO" id="GO:0005634">
    <property type="term" value="C:nucleus"/>
    <property type="evidence" value="ECO:0007669"/>
    <property type="project" value="UniProtKB-SubCell"/>
</dbReference>
<dbReference type="SMART" id="SM00501">
    <property type="entry name" value="BRIGHT"/>
    <property type="match status" value="1"/>
</dbReference>
<dbReference type="SMART" id="SM00558">
    <property type="entry name" value="JmjC"/>
    <property type="match status" value="1"/>
</dbReference>
<dbReference type="GO" id="GO:0000785">
    <property type="term" value="C:chromatin"/>
    <property type="evidence" value="ECO:0007669"/>
    <property type="project" value="TreeGrafter"/>
</dbReference>
<dbReference type="PROSITE" id="PS01359">
    <property type="entry name" value="ZF_PHD_1"/>
    <property type="match status" value="3"/>
</dbReference>
<evidence type="ECO:0000259" key="10">
    <source>
        <dbReference type="PROSITE" id="PS50016"/>
    </source>
</evidence>
<feature type="compositionally biased region" description="Pro residues" evidence="9">
    <location>
        <begin position="1728"/>
        <end position="1740"/>
    </location>
</feature>
<evidence type="ECO:0000256" key="8">
    <source>
        <dbReference type="PROSITE-ProRule" id="PRU00146"/>
    </source>
</evidence>
<sequence>MKRAKAGAVKVTAPGMAPALDMSSVRTRAPPEKLPMDPPSRLFGLPDAPCYYPTPDEFMEPLKFIESIRPEAEKAGLCKIVPPDGWKPPFAVKTETFRFKTRVQKLNAMEGETRISMSYLDQLCKFHRQQGHPVNKLPQLDKRPIDLYRLMKAVAGRGGYLKVTSGKKWAEIGRELDYTRKQCTSLSNALKGSYTKLIMPYEIYLSKQTNSAQGNSTPSSPSNSERMSSEPASGTKDDEDSDSCEVCHQDCDLEKMLICDGCELGYHMYCLTPPLQNVPRSDWFCPKCHAASEESNVEVGDEYSLRSFQQKSNNFKRDWFEGQSLTFDKISEDTVEHEFWRLIESGEEGVEVEYGADLNSAQHGSGFPTLERQPLDSYSIHPANLNNIPVLPDSLFSHINLESLELMEPKLCVGMCFSASCWRNEEHSTYSINYMHWGETKTWYGVPATDANKFEETLQQTVPDLFEQQPELLLEPGTMLSPERLVASGVTTVALDQRPGQFVVIFPQAYHAEFDHGFNFTESVNFATANWCHYGLECMQRYKEYKKSPLFSHDELILTTALDDTSIMTAYWLQDEMNNLCDRELSQRCQFLKQFPETTVVVEEEGHQMDHPQCLHCNSFLHLSQVGCECTTKWACLDHVSELCKCDSGQRSLRLRYTDEQLQEIAQRVVDTAAIPEAWIEKFRNTMRETRVPPLRLLKSMLAEAERIAFPIQEAGNLRKFVNKANEWVENATKAFVRKHHQGRRVFSDRVHGGGPKRLEDLQEMLREVERLRFDCPEVKLLEESVDAVQEYLMDARAALDKPVRNLKECRELYEAGIGMNISLDEVEQLEAIVKDLSWIERATIKGGYQEDFQGICNLVADAEKSGVSESNPLLQELAEKQETGLEWEKKASEALNRQPVQMEELRAVIEASKGLLVPRAVLSKAEQLYSKTVEWERMSEQLLKRCQDPDYERRPTISELRRVLRIAEHIQTHISNREFFEEELRRYEDWSSSFQHLVTPPVSKRAVFLELEEALEALKVNAETCTMDEKPAPLPIIGRDSASGLNTFSNITTTNSGSTTSGASTNVVTSTTTSAITGESPHDQPSLDLEIFEANHLTPHKEPMDLDPPKINGGEESQGTGSHADGERPVHINNTGMQAPPQDTVFSTEDMVYCICRTAESGMMVECDECHEWYHGPCVRVTKREVNAKSSYICPVCNLSLMIRREKPRPTLDQLVECLNAGKSLHCFAPEIILLENIVNTVTIFKDKVVTFLNKGSIQEHDILQVKLYLRKIEGLDIDLRDERSALRSHVLRMCPNSMPVPGVMLSTHPAAPPISNIHSGCLCEEPLSNPLTGERIQQDKQDDRILLQCGQCQDWYHLDCVNLHVDQAQRLSKYSCPVCCAFRRKPYPFGEVLRPDKVEAKLLERLAQAKEQADAKKRRRKSKEIVDASGNVIIQEERKKRPYKRRDPLENGDKPKPRRRKSSSTHSSMPEDMHVPIPALHTLPPLASNSLLPSFSEGFGMPSESRTAPPPAPPPPTEHPHRQQPHGQPHPLPPLKLAHSQSSPLPIGYHPQPIQFRHHQPDRIQPRAPHSSIQQQPTNGARHQIARLPTQERMRLPPMHDNEPRRPSPAHQGPPPYGNLPYEEPHHRHSSSRSPQPPHAHHPLSHYPAAGGRSDSQHSERPKLDDRQRPGYDSGPRHQYFEPHDRSRYGDSGHVQHVEHRSYDRPPSHPHSGSFPPSRLQQHHPSPSPHRNPSPHASPAPVYAYGQRELESGSHDRDPRMTPNRHPLPSHHRPHHHPHQQHHRPQISGDHSHAMPQPLSTMKVVPPHSSATAASSPSSSPGTGGGAGGTRAMSSQLGTPSSGAETETDEELFGSSRGPHGGALGATNTDVNVGTD</sequence>
<feature type="compositionally biased region" description="Polar residues" evidence="9">
    <location>
        <begin position="1868"/>
        <end position="1878"/>
    </location>
</feature>
<dbReference type="InterPro" id="IPR003349">
    <property type="entry name" value="JmjN"/>
</dbReference>
<evidence type="ECO:0000259" key="11">
    <source>
        <dbReference type="PROSITE" id="PS51011"/>
    </source>
</evidence>
<dbReference type="Pfam" id="PF08429">
    <property type="entry name" value="PLU-1"/>
    <property type="match status" value="1"/>
</dbReference>
<comment type="caution">
    <text evidence="14">The sequence shown here is derived from an EMBL/GenBank/DDBJ whole genome shotgun (WGS) entry which is preliminary data.</text>
</comment>
<dbReference type="InterPro" id="IPR019787">
    <property type="entry name" value="Znf_PHD-finger"/>
</dbReference>
<keyword evidence="15" id="KW-1185">Reference proteome</keyword>
<feature type="compositionally biased region" description="Low complexity" evidence="9">
    <location>
        <begin position="1712"/>
        <end position="1727"/>
    </location>
</feature>
<feature type="compositionally biased region" description="Basic and acidic residues" evidence="9">
    <location>
        <begin position="1657"/>
        <end position="1709"/>
    </location>
</feature>
<dbReference type="CDD" id="cd16100">
    <property type="entry name" value="ARID"/>
    <property type="match status" value="1"/>
</dbReference>
<dbReference type="InterPro" id="IPR003347">
    <property type="entry name" value="JmjC_dom"/>
</dbReference>
<organism evidence="14 15">
    <name type="scientific">Lunasporangiospora selenospora</name>
    <dbReference type="NCBI Taxonomy" id="979761"/>
    <lineage>
        <taxon>Eukaryota</taxon>
        <taxon>Fungi</taxon>
        <taxon>Fungi incertae sedis</taxon>
        <taxon>Mucoromycota</taxon>
        <taxon>Mortierellomycotina</taxon>
        <taxon>Mortierellomycetes</taxon>
        <taxon>Mortierellales</taxon>
        <taxon>Mortierellaceae</taxon>
        <taxon>Lunasporangiospora</taxon>
    </lineage>
</organism>
<dbReference type="InterPro" id="IPR004198">
    <property type="entry name" value="Znf_C5HC2"/>
</dbReference>
<dbReference type="InterPro" id="IPR036431">
    <property type="entry name" value="ARID_dom_sf"/>
</dbReference>
<keyword evidence="5" id="KW-0862">Zinc</keyword>
<feature type="compositionally biased region" description="Low complexity" evidence="9">
    <location>
        <begin position="1811"/>
        <end position="1823"/>
    </location>
</feature>
<evidence type="ECO:0000256" key="1">
    <source>
        <dbReference type="ARBA" id="ARBA00004123"/>
    </source>
</evidence>
<feature type="compositionally biased region" description="Polar residues" evidence="9">
    <location>
        <begin position="1573"/>
        <end position="1583"/>
    </location>
</feature>
<dbReference type="Proteomes" id="UP000780801">
    <property type="component" value="Unassembled WGS sequence"/>
</dbReference>
<evidence type="ECO:0000259" key="12">
    <source>
        <dbReference type="PROSITE" id="PS51183"/>
    </source>
</evidence>
<evidence type="ECO:0008006" key="16">
    <source>
        <dbReference type="Google" id="ProtNLM"/>
    </source>
</evidence>
<dbReference type="CDD" id="cd15518">
    <property type="entry name" value="PHD_Ecm5p_Lid2p_like"/>
    <property type="match status" value="1"/>
</dbReference>
<dbReference type="Pfam" id="PF01388">
    <property type="entry name" value="ARID"/>
    <property type="match status" value="1"/>
</dbReference>
<evidence type="ECO:0000256" key="5">
    <source>
        <dbReference type="ARBA" id="ARBA00022833"/>
    </source>
</evidence>
<feature type="domain" description="JmjN" evidence="12">
    <location>
        <begin position="48"/>
        <end position="89"/>
    </location>
</feature>
<feature type="domain" description="PHD-type" evidence="10">
    <location>
        <begin position="1152"/>
        <end position="1201"/>
    </location>
</feature>
<accession>A0A9P6FYX3</accession>
<dbReference type="Pfam" id="PF02928">
    <property type="entry name" value="zf-C5HC2"/>
    <property type="match status" value="1"/>
</dbReference>
<dbReference type="Gene3D" id="3.30.40.10">
    <property type="entry name" value="Zinc/RING finger domain, C3HC4 (zinc finger)"/>
    <property type="match status" value="3"/>
</dbReference>
<evidence type="ECO:0000256" key="9">
    <source>
        <dbReference type="SAM" id="MobiDB-lite"/>
    </source>
</evidence>
<feature type="domain" description="ARID" evidence="11">
    <location>
        <begin position="113"/>
        <end position="206"/>
    </location>
</feature>
<dbReference type="SUPFAM" id="SSF51197">
    <property type="entry name" value="Clavaminate synthase-like"/>
    <property type="match status" value="1"/>
</dbReference>
<dbReference type="PROSITE" id="PS51011">
    <property type="entry name" value="ARID"/>
    <property type="match status" value="1"/>
</dbReference>
<dbReference type="Pfam" id="PF00628">
    <property type="entry name" value="PHD"/>
    <property type="match status" value="3"/>
</dbReference>
<feature type="domain" description="PHD-type" evidence="10">
    <location>
        <begin position="241"/>
        <end position="291"/>
    </location>
</feature>
<gene>
    <name evidence="14" type="ORF">BGW38_006627</name>
</gene>
<feature type="compositionally biased region" description="Basic and acidic residues" evidence="9">
    <location>
        <begin position="1437"/>
        <end position="1457"/>
    </location>
</feature>
<feature type="compositionally biased region" description="Polar residues" evidence="9">
    <location>
        <begin position="1838"/>
        <end position="1847"/>
    </location>
</feature>
<dbReference type="InterPro" id="IPR019786">
    <property type="entry name" value="Zinc_finger_PHD-type_CS"/>
</dbReference>
<dbReference type="SMART" id="SM00545">
    <property type="entry name" value="JmjN"/>
    <property type="match status" value="1"/>
</dbReference>
<dbReference type="InterPro" id="IPR001965">
    <property type="entry name" value="Znf_PHD"/>
</dbReference>
<evidence type="ECO:0000256" key="7">
    <source>
        <dbReference type="ARBA" id="ARBA00023242"/>
    </source>
</evidence>
<keyword evidence="4 8" id="KW-0863">Zinc-finger</keyword>
<feature type="compositionally biased region" description="Basic and acidic residues" evidence="9">
    <location>
        <begin position="1750"/>
        <end position="1762"/>
    </location>
</feature>
<dbReference type="SUPFAM" id="SSF46774">
    <property type="entry name" value="ARID-like"/>
    <property type="match status" value="1"/>
</dbReference>
<feature type="region of interest" description="Disordered" evidence="9">
    <location>
        <begin position="1414"/>
        <end position="1878"/>
    </location>
</feature>
<feature type="compositionally biased region" description="Basic residues" evidence="9">
    <location>
        <begin position="1770"/>
        <end position="1787"/>
    </location>
</feature>
<dbReference type="InterPro" id="IPR011011">
    <property type="entry name" value="Znf_FYVE_PHD"/>
</dbReference>
<name>A0A9P6FYX3_9FUNG</name>
<dbReference type="PROSITE" id="PS51184">
    <property type="entry name" value="JMJC"/>
    <property type="match status" value="1"/>
</dbReference>
<evidence type="ECO:0000256" key="6">
    <source>
        <dbReference type="ARBA" id="ARBA00023004"/>
    </source>
</evidence>
<dbReference type="InterPro" id="IPR013637">
    <property type="entry name" value="Lys_sp_deMease-like_dom"/>
</dbReference>
<evidence type="ECO:0000256" key="4">
    <source>
        <dbReference type="ARBA" id="ARBA00022771"/>
    </source>
</evidence>
<protein>
    <recommendedName>
        <fullName evidence="16">[Histone H3]-trimethyl-L-lysine(4) demethylase</fullName>
    </recommendedName>
</protein>
<feature type="compositionally biased region" description="Low complexity" evidence="9">
    <location>
        <begin position="1485"/>
        <end position="1509"/>
    </location>
</feature>
<evidence type="ECO:0000313" key="14">
    <source>
        <dbReference type="EMBL" id="KAF9584392.1"/>
    </source>
</evidence>
<feature type="region of interest" description="Disordered" evidence="9">
    <location>
        <begin position="209"/>
        <end position="242"/>
    </location>
</feature>
<reference evidence="14" key="1">
    <citation type="journal article" date="2020" name="Fungal Divers.">
        <title>Resolving the Mortierellaceae phylogeny through synthesis of multi-gene phylogenetics and phylogenomics.</title>
        <authorList>
            <person name="Vandepol N."/>
            <person name="Liber J."/>
            <person name="Desiro A."/>
            <person name="Na H."/>
            <person name="Kennedy M."/>
            <person name="Barry K."/>
            <person name="Grigoriev I.V."/>
            <person name="Miller A.N."/>
            <person name="O'Donnell K."/>
            <person name="Stajich J.E."/>
            <person name="Bonito G."/>
        </authorList>
    </citation>
    <scope>NUCLEOTIDE SEQUENCE</scope>
    <source>
        <strain evidence="14">KOD1015</strain>
    </source>
</reference>
<dbReference type="GO" id="GO:0008270">
    <property type="term" value="F:zinc ion binding"/>
    <property type="evidence" value="ECO:0007669"/>
    <property type="project" value="UniProtKB-KW"/>
</dbReference>
<dbReference type="SMART" id="SM00249">
    <property type="entry name" value="PHD"/>
    <property type="match status" value="3"/>
</dbReference>
<evidence type="ECO:0000256" key="2">
    <source>
        <dbReference type="ARBA" id="ARBA00022723"/>
    </source>
</evidence>
<evidence type="ECO:0000259" key="13">
    <source>
        <dbReference type="PROSITE" id="PS51184"/>
    </source>
</evidence>
<proteinExistence type="predicted"/>
<dbReference type="PANTHER" id="PTHR10694:SF33">
    <property type="entry name" value="LYSINE-SPECIFIC DEMETHYLASE 5"/>
    <property type="match status" value="1"/>
</dbReference>
<dbReference type="Pfam" id="PF02375">
    <property type="entry name" value="JmjN"/>
    <property type="match status" value="1"/>
</dbReference>
<dbReference type="GO" id="GO:0034647">
    <property type="term" value="F:histone H3K4me/H3K4me2/H3K4me3 demethylase activity"/>
    <property type="evidence" value="ECO:0007669"/>
    <property type="project" value="TreeGrafter"/>
</dbReference>
<feature type="region of interest" description="Disordered" evidence="9">
    <location>
        <begin position="20"/>
        <end position="39"/>
    </location>
</feature>
<dbReference type="SUPFAM" id="SSF57903">
    <property type="entry name" value="FYVE/PHD zinc finger"/>
    <property type="match status" value="3"/>
</dbReference>
<dbReference type="PROSITE" id="PS50016">
    <property type="entry name" value="ZF_PHD_2"/>
    <property type="match status" value="2"/>
</dbReference>
<dbReference type="EMBL" id="JAABOA010000425">
    <property type="protein sequence ID" value="KAF9584392.1"/>
    <property type="molecule type" value="Genomic_DNA"/>
</dbReference>
<dbReference type="GO" id="GO:0006355">
    <property type="term" value="P:regulation of DNA-templated transcription"/>
    <property type="evidence" value="ECO:0007669"/>
    <property type="project" value="TreeGrafter"/>
</dbReference>
<dbReference type="GO" id="GO:0003677">
    <property type="term" value="F:DNA binding"/>
    <property type="evidence" value="ECO:0007669"/>
    <property type="project" value="InterPro"/>
</dbReference>
<dbReference type="OrthoDB" id="1678912at2759"/>
<dbReference type="PANTHER" id="PTHR10694">
    <property type="entry name" value="LYSINE-SPECIFIC DEMETHYLASE"/>
    <property type="match status" value="1"/>
</dbReference>
<evidence type="ECO:0000256" key="3">
    <source>
        <dbReference type="ARBA" id="ARBA00022737"/>
    </source>
</evidence>
<feature type="compositionally biased region" description="Low complexity" evidence="9">
    <location>
        <begin position="215"/>
        <end position="231"/>
    </location>
</feature>
<dbReference type="Gene3D" id="2.60.120.650">
    <property type="entry name" value="Cupin"/>
    <property type="match status" value="1"/>
</dbReference>
<dbReference type="FunFam" id="1.10.150.60:FF:000016">
    <property type="entry name" value="Putative Lysine-specific demethylase 5B"/>
    <property type="match status" value="1"/>
</dbReference>
<feature type="compositionally biased region" description="Basic and acidic residues" evidence="9">
    <location>
        <begin position="1592"/>
        <end position="1608"/>
    </location>
</feature>
<feature type="domain" description="JmjC" evidence="13">
    <location>
        <begin position="377"/>
        <end position="543"/>
    </location>
</feature>
<keyword evidence="6" id="KW-0408">Iron</keyword>
<comment type="subcellular location">
    <subcellularLocation>
        <location evidence="1">Nucleus</location>
    </subcellularLocation>
</comment>
<feature type="region of interest" description="Disordered" evidence="9">
    <location>
        <begin position="1101"/>
        <end position="1143"/>
    </location>
</feature>
<dbReference type="SMART" id="SM01014">
    <property type="entry name" value="ARID"/>
    <property type="match status" value="1"/>
</dbReference>
<dbReference type="Pfam" id="PF02373">
    <property type="entry name" value="JmjC"/>
    <property type="match status" value="1"/>
</dbReference>
<evidence type="ECO:0000313" key="15">
    <source>
        <dbReference type="Proteomes" id="UP000780801"/>
    </source>
</evidence>
<dbReference type="CDD" id="cd15545">
    <property type="entry name" value="PHD_BAZ2A_like"/>
    <property type="match status" value="1"/>
</dbReference>
<feature type="compositionally biased region" description="Pro residues" evidence="9">
    <location>
        <begin position="1510"/>
        <end position="1519"/>
    </location>
</feature>
<keyword evidence="2" id="KW-0479">Metal-binding</keyword>
<dbReference type="PROSITE" id="PS51183">
    <property type="entry name" value="JMJN"/>
    <property type="match status" value="1"/>
</dbReference>
<keyword evidence="7" id="KW-0539">Nucleus</keyword>
<dbReference type="InterPro" id="IPR001606">
    <property type="entry name" value="ARID_dom"/>
</dbReference>
<keyword evidence="3" id="KW-0677">Repeat</keyword>
<dbReference type="Gene3D" id="1.10.150.60">
    <property type="entry name" value="ARID DNA-binding domain"/>
    <property type="match status" value="1"/>
</dbReference>